<evidence type="ECO:0000313" key="9">
    <source>
        <dbReference type="EMBL" id="TYZ09558.1"/>
    </source>
</evidence>
<gene>
    <name evidence="9" type="ORF">FY528_09950</name>
</gene>
<evidence type="ECO:0000256" key="4">
    <source>
        <dbReference type="ARBA" id="ARBA00022692"/>
    </source>
</evidence>
<dbReference type="InterPro" id="IPR000515">
    <property type="entry name" value="MetI-like"/>
</dbReference>
<dbReference type="InterPro" id="IPR035906">
    <property type="entry name" value="MetI-like_sf"/>
</dbReference>
<evidence type="ECO:0000256" key="1">
    <source>
        <dbReference type="ARBA" id="ARBA00004651"/>
    </source>
</evidence>
<dbReference type="CDD" id="cd06261">
    <property type="entry name" value="TM_PBP2"/>
    <property type="match status" value="1"/>
</dbReference>
<evidence type="ECO:0000256" key="2">
    <source>
        <dbReference type="ARBA" id="ARBA00022448"/>
    </source>
</evidence>
<dbReference type="AlphaFoldDB" id="A0A5D6V3D0"/>
<dbReference type="RefSeq" id="WP_149070855.1">
    <property type="nucleotide sequence ID" value="NZ_VTHL01000009.1"/>
</dbReference>
<feature type="transmembrane region" description="Helical" evidence="7">
    <location>
        <begin position="273"/>
        <end position="299"/>
    </location>
</feature>
<evidence type="ECO:0000256" key="5">
    <source>
        <dbReference type="ARBA" id="ARBA00022989"/>
    </source>
</evidence>
<protein>
    <submittedName>
        <fullName evidence="9">ABC transporter permease</fullName>
    </submittedName>
</protein>
<dbReference type="SUPFAM" id="SSF161098">
    <property type="entry name" value="MetI-like"/>
    <property type="match status" value="1"/>
</dbReference>
<dbReference type="Pfam" id="PF00528">
    <property type="entry name" value="BPD_transp_1"/>
    <property type="match status" value="1"/>
</dbReference>
<keyword evidence="6 7" id="KW-0472">Membrane</keyword>
<dbReference type="EMBL" id="VTHL01000009">
    <property type="protein sequence ID" value="TYZ09558.1"/>
    <property type="molecule type" value="Genomic_DNA"/>
</dbReference>
<feature type="transmembrane region" description="Helical" evidence="7">
    <location>
        <begin position="130"/>
        <end position="149"/>
    </location>
</feature>
<reference evidence="9 10" key="1">
    <citation type="submission" date="2019-08" db="EMBL/GenBank/DDBJ databases">
        <authorList>
            <person name="Seo M.-J."/>
        </authorList>
    </citation>
    <scope>NUCLEOTIDE SEQUENCE [LARGE SCALE GENOMIC DNA]</scope>
    <source>
        <strain evidence="9 10">KIGAM108</strain>
    </source>
</reference>
<name>A0A5D6V3D0_9BACT</name>
<feature type="domain" description="ABC transmembrane type-1" evidence="8">
    <location>
        <begin position="126"/>
        <end position="338"/>
    </location>
</feature>
<comment type="subcellular location">
    <subcellularLocation>
        <location evidence="1 7">Cell membrane</location>
        <topology evidence="1 7">Multi-pass membrane protein</topology>
    </subcellularLocation>
</comment>
<accession>A0A5D6V3D0</accession>
<dbReference type="PANTHER" id="PTHR43163:SF6">
    <property type="entry name" value="DIPEPTIDE TRANSPORT SYSTEM PERMEASE PROTEIN DPPB-RELATED"/>
    <property type="match status" value="1"/>
</dbReference>
<evidence type="ECO:0000259" key="8">
    <source>
        <dbReference type="PROSITE" id="PS50928"/>
    </source>
</evidence>
<dbReference type="Proteomes" id="UP000322791">
    <property type="component" value="Unassembled WGS sequence"/>
</dbReference>
<proteinExistence type="inferred from homology"/>
<keyword evidence="10" id="KW-1185">Reference proteome</keyword>
<dbReference type="PROSITE" id="PS50928">
    <property type="entry name" value="ABC_TM1"/>
    <property type="match status" value="1"/>
</dbReference>
<dbReference type="Gene3D" id="1.10.3720.10">
    <property type="entry name" value="MetI-like"/>
    <property type="match status" value="1"/>
</dbReference>
<comment type="caution">
    <text evidence="9">The sequence shown here is derived from an EMBL/GenBank/DDBJ whole genome shotgun (WGS) entry which is preliminary data.</text>
</comment>
<comment type="similarity">
    <text evidence="7">Belongs to the binding-protein-dependent transport system permease family.</text>
</comment>
<dbReference type="GO" id="GO:0055085">
    <property type="term" value="P:transmembrane transport"/>
    <property type="evidence" value="ECO:0007669"/>
    <property type="project" value="InterPro"/>
</dbReference>
<evidence type="ECO:0000313" key="10">
    <source>
        <dbReference type="Proteomes" id="UP000322791"/>
    </source>
</evidence>
<feature type="transmembrane region" description="Helical" evidence="7">
    <location>
        <begin position="319"/>
        <end position="338"/>
    </location>
</feature>
<dbReference type="PANTHER" id="PTHR43163">
    <property type="entry name" value="DIPEPTIDE TRANSPORT SYSTEM PERMEASE PROTEIN DPPB-RELATED"/>
    <property type="match status" value="1"/>
</dbReference>
<feature type="transmembrane region" description="Helical" evidence="7">
    <location>
        <begin position="215"/>
        <end position="236"/>
    </location>
</feature>
<keyword evidence="3" id="KW-1003">Cell membrane</keyword>
<dbReference type="GO" id="GO:0005886">
    <property type="term" value="C:plasma membrane"/>
    <property type="evidence" value="ECO:0007669"/>
    <property type="project" value="UniProtKB-SubCell"/>
</dbReference>
<organism evidence="9 10">
    <name type="scientific">Hymenobacter lutimineralis</name>
    <dbReference type="NCBI Taxonomy" id="2606448"/>
    <lineage>
        <taxon>Bacteria</taxon>
        <taxon>Pseudomonadati</taxon>
        <taxon>Bacteroidota</taxon>
        <taxon>Cytophagia</taxon>
        <taxon>Cytophagales</taxon>
        <taxon>Hymenobacteraceae</taxon>
        <taxon>Hymenobacter</taxon>
    </lineage>
</organism>
<keyword evidence="4 7" id="KW-0812">Transmembrane</keyword>
<evidence type="ECO:0000256" key="7">
    <source>
        <dbReference type="RuleBase" id="RU363032"/>
    </source>
</evidence>
<keyword evidence="2 7" id="KW-0813">Transport</keyword>
<sequence>MARRILYGVLRPLFWLWLLVSVIFLLTRLAAPTPTEQLGHPTTASVASPEKLRAAQWALRHRLGLDLPLFYYSVQPHPRYGSWIPSAQWHGSGNQYHQWLRQLAAGSLGNSYRDGRPVTTVLLDTVPNTLLLTLPAAIGTIGFSLWAGLCLTGRRWWQRWVLGLCVGLDAVPLFLVATTLVLVLANPDALNLFPAYGAPEALFETPGLWTRATHYMYYFFLPISSLLVVTVPGFILQLTAALNREVTMQYTITARAKGLSSEQVLRQHLLRNALLPFITLLTDLLPALLAGAVVVEVIFALPGMGRLLAEAAATRDHPILLGGVLLIAMARLLSYWLADGLYGWADPRLRSTSTPAHA</sequence>
<keyword evidence="5 7" id="KW-1133">Transmembrane helix</keyword>
<feature type="transmembrane region" description="Helical" evidence="7">
    <location>
        <begin position="161"/>
        <end position="185"/>
    </location>
</feature>
<evidence type="ECO:0000256" key="3">
    <source>
        <dbReference type="ARBA" id="ARBA00022475"/>
    </source>
</evidence>
<evidence type="ECO:0000256" key="6">
    <source>
        <dbReference type="ARBA" id="ARBA00023136"/>
    </source>
</evidence>